<organism evidence="2 3">
    <name type="scientific">Chelonia mydas</name>
    <name type="common">Green sea-turtle</name>
    <name type="synonym">Chelonia agassizi</name>
    <dbReference type="NCBI Taxonomy" id="8469"/>
    <lineage>
        <taxon>Eukaryota</taxon>
        <taxon>Metazoa</taxon>
        <taxon>Chordata</taxon>
        <taxon>Craniata</taxon>
        <taxon>Vertebrata</taxon>
        <taxon>Euteleostomi</taxon>
        <taxon>Archelosauria</taxon>
        <taxon>Testudinata</taxon>
        <taxon>Testudines</taxon>
        <taxon>Cryptodira</taxon>
        <taxon>Durocryptodira</taxon>
        <taxon>Americhelydia</taxon>
        <taxon>Chelonioidea</taxon>
        <taxon>Cheloniidae</taxon>
        <taxon>Chelonia</taxon>
    </lineage>
</organism>
<evidence type="ECO:0000313" key="3">
    <source>
        <dbReference type="Proteomes" id="UP000031443"/>
    </source>
</evidence>
<protein>
    <submittedName>
        <fullName evidence="2">Uncharacterized protein</fullName>
    </submittedName>
</protein>
<dbReference type="Proteomes" id="UP000031443">
    <property type="component" value="Unassembled WGS sequence"/>
</dbReference>
<keyword evidence="3" id="KW-1185">Reference proteome</keyword>
<name>M7BC39_CHEMY</name>
<proteinExistence type="predicted"/>
<sequence>MGERKNSLKATLADSTNPHMLLKQSSSVAFCTEEDMKLVVLWIHVEMNSKVGSSWTVREAPHTAPTPSAGSAAPIGREPRPMGPVGMRIVCRATLSTHAPRRLQGPGSRFLGAACNNAVK</sequence>
<dbReference type="EMBL" id="KB528578">
    <property type="protein sequence ID" value="EMP35516.1"/>
    <property type="molecule type" value="Genomic_DNA"/>
</dbReference>
<accession>M7BC39</accession>
<evidence type="ECO:0000256" key="1">
    <source>
        <dbReference type="SAM" id="MobiDB-lite"/>
    </source>
</evidence>
<reference evidence="3" key="1">
    <citation type="journal article" date="2013" name="Nat. Genet.">
        <title>The draft genomes of soft-shell turtle and green sea turtle yield insights into the development and evolution of the turtle-specific body plan.</title>
        <authorList>
            <person name="Wang Z."/>
            <person name="Pascual-Anaya J."/>
            <person name="Zadissa A."/>
            <person name="Li W."/>
            <person name="Niimura Y."/>
            <person name="Huang Z."/>
            <person name="Li C."/>
            <person name="White S."/>
            <person name="Xiong Z."/>
            <person name="Fang D."/>
            <person name="Wang B."/>
            <person name="Ming Y."/>
            <person name="Chen Y."/>
            <person name="Zheng Y."/>
            <person name="Kuraku S."/>
            <person name="Pignatelli M."/>
            <person name="Herrero J."/>
            <person name="Beal K."/>
            <person name="Nozawa M."/>
            <person name="Li Q."/>
            <person name="Wang J."/>
            <person name="Zhang H."/>
            <person name="Yu L."/>
            <person name="Shigenobu S."/>
            <person name="Wang J."/>
            <person name="Liu J."/>
            <person name="Flicek P."/>
            <person name="Searle S."/>
            <person name="Wang J."/>
            <person name="Kuratani S."/>
            <person name="Yin Y."/>
            <person name="Aken B."/>
            <person name="Zhang G."/>
            <person name="Irie N."/>
        </authorList>
    </citation>
    <scope>NUCLEOTIDE SEQUENCE [LARGE SCALE GENOMIC DNA]</scope>
</reference>
<dbReference type="AlphaFoldDB" id="M7BC39"/>
<evidence type="ECO:0000313" key="2">
    <source>
        <dbReference type="EMBL" id="EMP35516.1"/>
    </source>
</evidence>
<gene>
    <name evidence="2" type="ORF">UY3_07316</name>
</gene>
<feature type="region of interest" description="Disordered" evidence="1">
    <location>
        <begin position="56"/>
        <end position="82"/>
    </location>
</feature>
<feature type="compositionally biased region" description="Low complexity" evidence="1">
    <location>
        <begin position="62"/>
        <end position="74"/>
    </location>
</feature>